<dbReference type="AlphaFoldDB" id="A0A7W3U3F4"/>
<dbReference type="RefSeq" id="WP_182669010.1">
    <property type="nucleotide sequence ID" value="NZ_JACHTE010000004.1"/>
</dbReference>
<protein>
    <submittedName>
        <fullName evidence="1">Uncharacterized protein</fullName>
    </submittedName>
</protein>
<dbReference type="EMBL" id="JACHTE010000004">
    <property type="protein sequence ID" value="MBB1088238.1"/>
    <property type="molecule type" value="Genomic_DNA"/>
</dbReference>
<gene>
    <name evidence="1" type="ORF">H4F99_07000</name>
</gene>
<dbReference type="Proteomes" id="UP000552587">
    <property type="component" value="Unassembled WGS sequence"/>
</dbReference>
<proteinExistence type="predicted"/>
<evidence type="ECO:0000313" key="2">
    <source>
        <dbReference type="Proteomes" id="UP000552587"/>
    </source>
</evidence>
<name>A0A7W3U3F4_9GAMM</name>
<organism evidence="1 2">
    <name type="scientific">Marilutibacter penaei</name>
    <dbReference type="NCBI Taxonomy" id="2759900"/>
    <lineage>
        <taxon>Bacteria</taxon>
        <taxon>Pseudomonadati</taxon>
        <taxon>Pseudomonadota</taxon>
        <taxon>Gammaproteobacteria</taxon>
        <taxon>Lysobacterales</taxon>
        <taxon>Lysobacteraceae</taxon>
        <taxon>Marilutibacter</taxon>
    </lineage>
</organism>
<accession>A0A7W3U3F4</accession>
<keyword evidence="2" id="KW-1185">Reference proteome</keyword>
<evidence type="ECO:0000313" key="1">
    <source>
        <dbReference type="EMBL" id="MBB1088238.1"/>
    </source>
</evidence>
<sequence length="259" mass="27526">MKDLWPERTATTRFHALLVAILFAPTTAAIESGPTRSPAAARSDSLEAAQVLPVHLASSRAAVGTPDESEVEGPFSPFPVLLEGANPYAFNSTGATLSFRLSGDTFNPDPRSIKLYRNGVPQPATAISVSESVVRVSGTILVNGPNRIALWAEDSGGLPLEVERSLWAGDNVLEVRTEDEHGHALPGVTVRVALEADHRVQFSGVTDAQGILLVSNLPDRMVRLEGWGEEARSGSHAAHGSDAVVRLRLYPADVPGNVD</sequence>
<comment type="caution">
    <text evidence="1">The sequence shown here is derived from an EMBL/GenBank/DDBJ whole genome shotgun (WGS) entry which is preliminary data.</text>
</comment>
<reference evidence="1 2" key="1">
    <citation type="submission" date="2020-07" db="EMBL/GenBank/DDBJ databases">
        <authorList>
            <person name="Xu S."/>
            <person name="Li A."/>
        </authorList>
    </citation>
    <scope>NUCLEOTIDE SEQUENCE [LARGE SCALE GENOMIC DNA]</scope>
    <source>
        <strain evidence="1 2">SG-8</strain>
    </source>
</reference>